<dbReference type="PROSITE" id="PS50237">
    <property type="entry name" value="HECT"/>
    <property type="match status" value="1"/>
</dbReference>
<dbReference type="RefSeq" id="XP_008183706.1">
    <property type="nucleotide sequence ID" value="XM_008185484.2"/>
</dbReference>
<proteinExistence type="inferred from homology"/>
<dbReference type="SMART" id="SM00517">
    <property type="entry name" value="PolyA"/>
    <property type="match status" value="1"/>
</dbReference>
<feature type="compositionally biased region" description="Polar residues" evidence="17">
    <location>
        <begin position="1739"/>
        <end position="1749"/>
    </location>
</feature>
<feature type="compositionally biased region" description="Low complexity" evidence="17">
    <location>
        <begin position="598"/>
        <end position="610"/>
    </location>
</feature>
<feature type="compositionally biased region" description="Pro residues" evidence="17">
    <location>
        <begin position="1212"/>
        <end position="1225"/>
    </location>
</feature>
<dbReference type="PROSITE" id="PS51309">
    <property type="entry name" value="PABC"/>
    <property type="match status" value="1"/>
</dbReference>
<dbReference type="SMART" id="SM00396">
    <property type="entry name" value="ZnF_UBR1"/>
    <property type="match status" value="1"/>
</dbReference>
<dbReference type="InterPro" id="IPR009091">
    <property type="entry name" value="RCC1/BLIP-II"/>
</dbReference>
<dbReference type="SUPFAM" id="SSF63570">
    <property type="entry name" value="PABC (PABP) domain"/>
    <property type="match status" value="1"/>
</dbReference>
<dbReference type="FunFam" id="3.30.2410.10:FF:000008">
    <property type="entry name" value="Putative E3 ubiquitin-protein ligase UBR5"/>
    <property type="match status" value="1"/>
</dbReference>
<feature type="region of interest" description="Disordered" evidence="17">
    <location>
        <begin position="2168"/>
        <end position="2221"/>
    </location>
</feature>
<feature type="region of interest" description="Disordered" evidence="17">
    <location>
        <begin position="1695"/>
        <end position="1805"/>
    </location>
</feature>
<feature type="compositionally biased region" description="Polar residues" evidence="17">
    <location>
        <begin position="2529"/>
        <end position="2550"/>
    </location>
</feature>
<keyword evidence="8" id="KW-0808">Transferase</keyword>
<dbReference type="InterPro" id="IPR024725">
    <property type="entry name" value="UBR5_UBA"/>
</dbReference>
<sequence>MSSLQFIVHPAPGTDDQLNDRFKEVSERLNRSILGNTSSYPVLSNIKSPIKQIVVGPYHIGLLFEDGRVARIPFTVLAERLDLSRSTGDANKLPSKSSSGNSGGGGGGGGGNLSSATRHLTRRARIMRSGTFRGTSRSSGSGVIMSSGSSSGRPVMPAQFVPEELVAQAQVVLQGKSRNLIIRELQRTNLDVNLAVNNLLSRDDEEGDGEIEEVNGPGGDSYVPEDLMSLLDGGGFHSDHSVIIDADAIFSEDMFSYSSSRRPMLTFRRSGARRLGERDRVSNSANDSTSSDRNSGPSDRDSFTRWRDRHCYGQQQHRQRQQQWLEGALRDSAWDKDTDSKKKDSNVGPYEFSADSKKKDSNTGNPLWLSNDAEYWPEPNVKFIQIAAIHSELIALSAGGQLYQWKWEDADPYKTLDNNVHHPKTNALGLTNEKVVLLSGTIIRVSVVTESNKVATWMDESLTHAATASKLEHPAQLYSEFVVDHIISIHTCPLYTLARLESGALYWWGVLPFNQRRKIWDKYRTKARKQKTNNLNSDIIVGSQVCMKNSPLYQPGAIGITLYGGEPKIGQLLNSAWTYADVCRFQILTPPQIFQSQNINSSSSKSCSPIEKSKETADRIDMPPPPSPASSTCSETGSTVQSSKRTKRVTMKGLEDDKNIEEDWPLKDVVFVEDQKSLPIGRVVHVDGSYAAVKFPCVSKDIISGIFPKDKEPNVAANDDVVTNIIKMLDQNEVRLMKKDDLQVCKVAVASKVPDCFQRTPRRINIPTDNGNQILTLTIDGQGVHAIVKNGSKISYIKFNVTSGKIEQDSPFPVDASALIGLNPDNMQIICTAESKDNICILRDGNRTIYPLAKDSTDSMREPQWLDLGPVRCMGIGSYTVTSPHVKAVAAIIVLDVEQQILMSRILKPNLESVKLLIQQLSLELDNGVLLSQILAERCDGNRNLLHACVSVCAPISNKELEEGDNVPNQPNSNVDTLNVIQKAFGVRSSFSLREMMRRASAAVRSSTTNNSSDSEPMEMNDEAPPPGTIPEPWHEPVNATTQSNNPVLPNEEETIQPTPPINPNTERRNNALAILRLLCESNVFSPHLLDLLTAKDAQGLTPFMLAVTVRAYPAAIILLDTIHRVVSKVVLPPNIFEMQGTSVMEQEHAIKNVMSAWRSSVAGTGSTPSSNKGPPEIAPQPVPLFKNSPVGNFELPPYWSLSSSSGLSQSQPPPPPPPTVPIPPQSNDFSKGFFPIPPPPPPFTIYKTHTWYTDRSFYRDGDSERILKAKEVLASMVYPTGSNPDYSPLHVICCNDTCSFTWTGAEHINQDIFECRTCGLTGSLCCCTECARVCHRGHDCKLKRTSPTAYCDCWEKCRCKALVQGHQASRSQLLNRLINETDLVTHYNSRGESILLFLVQTVGRQSNEQRQYSRSSRQRAASRKTPSSDIEMDMPDHDLEPPRFSRKALERLLNDWPAVKAMIMSGVKNESESKLPTDQPYLKNQSGTTFLDKFMHCLLFKCNAEVITNSYLMVDALVATIFKELHNPLSNSVEVNSIARRFIRSVIRVFVVYSVELAPQNNKRRMLGNLSSPFARARRIFQSMMKLSIEELCETAESLIAPVRLGVARPTAPFTLSTNSNPDIQSYEEIFFVEPMAPNNMNLSDQIEGANVHRQSQNDQPPIDIELEDEMADNNDGEGSDPEDVMGSVLENHVRLGPNGISDSNQQGPVDPESDTEDMLVETDSDSDQSNQDGGGQRSVQTGATAGSDTDDESGESTQQEDGEESEAGETDELDAEEFLVSEDQLERRATTSGQGHRTNLAPQSMQWAIRNRDTATRTATGFRVASGNSLVFIDPTSLRRSAVAAVSNSTNNSGNGNNNAAAAAAAAVASAAAGLNDSITMATTASSLARAFAVVIRQIADLLVTSINDPPSLPVIPVRITAQDTSNLQIIIEKSLKPTWDWLMAIMDSTEAQLRFGASLTQSSDPQHPRHPLHSTTTTNTTNSIPTTSSGIGATSNNNPAVEPRREFISYCLSLMRAHSNEHGDSLPVLDVSSLKHVAYVLDALVYYMRADTAAVNCQSISPPAILSDPSDPSDPWVLDQQDENDNEENDEEINTTVPIINQTSSPRFVDMDSGTRGRRHAFFQRSDSTLCLGCPPPDPFETPMTQAMPLADQPHLLQPNARKEDMFGSPKLTAPLDGSLEGLPSRLSLSSRSDNGSEQLPKEHERKRQDTEPEDLSIRANVVANEIPEFFNLGDESDTSQPTPESEMTKRDRDLIIVPTSTFSDTTSPMLKSVIVRAPSGGTPSTSSSSAQVKPNPDVDDSHNSFSNNDTVKPMNKGSRLGESVSHDLLLGRWRLTLDLFGRVFMEDVGLEPGSVVSELGGFPVKEAKFRRDMEKLRNQQNRDLTLSKLERDRNQLILMTFKELNNQYNSYHRRTSSTHPCLAVNRVKVTFKDEPGEGSGVARSFYTALAEALLSCDKLPNLESVQVGGRYSQYTVLQRLRNRERTESPRIRHAGPLSPRVPSRRSERSDREQRRTLSVDARSFVPNSGSSDANPNSHLTPHQQQLGERLYPKVVQIRPSLASKITGMLLELSPAQLLTLLASEEALRMRVNEAIALLMQTVEMSSLVDVSHPLPPADSLLEDVDLFLSLSEQHGSKSAPPAKENIAEENVTEENLDDNTPLFYCPGKQGFYSPRQGKSSYERLNAFRNTGRLIGLCLLQNELCPMYFNRHVLKVILGRSIRFHDLAFFDPVMYESLRQLVLDAESKDKESLFSALDLNFSIDLSQEEGGGSVELVSCGVDIEVTPSNVYDYVRRYAEFRMFKTQQKAFFALRSGVFDVIPESSLDGLTAEDLRLLLNGVGDINVPLLISYTSFNDESGLATSDRQIKFKRWLWSIVDKMTPSERQDLVYFWTGSPALPASEEGFQPMPSVTMRPADDSHLPTANTCISRLYIPLYSSRTILRHKLLIAIKTKHFGFV</sequence>
<dbReference type="Gene3D" id="1.10.8.10">
    <property type="entry name" value="DNA helicase RuvA subunit, C-terminal domain"/>
    <property type="match status" value="1"/>
</dbReference>
<feature type="region of interest" description="Disordered" evidence="17">
    <location>
        <begin position="85"/>
        <end position="115"/>
    </location>
</feature>
<feature type="compositionally biased region" description="Acidic residues" evidence="17">
    <location>
        <begin position="1713"/>
        <end position="1728"/>
    </location>
</feature>
<comment type="subcellular location">
    <subcellularLocation>
        <location evidence="3">Cytoplasm</location>
    </subcellularLocation>
    <subcellularLocation>
        <location evidence="2">Nucleus</location>
    </subcellularLocation>
</comment>
<dbReference type="InterPro" id="IPR002004">
    <property type="entry name" value="PABP_HYD_C"/>
</dbReference>
<feature type="domain" description="HECT" evidence="18">
    <location>
        <begin position="2677"/>
        <end position="2962"/>
    </location>
</feature>
<feature type="region of interest" description="Disordered" evidence="17">
    <location>
        <begin position="1000"/>
        <end position="1067"/>
    </location>
</feature>
<dbReference type="FunFam" id="3.30.2160.10:FF:000006">
    <property type="entry name" value="E3 ubiquitin-protein ligase UBR5 isoform X2"/>
    <property type="match status" value="1"/>
</dbReference>
<feature type="compositionally biased region" description="Polar residues" evidence="17">
    <location>
        <begin position="1004"/>
        <end position="1015"/>
    </location>
</feature>
<protein>
    <recommendedName>
        <fullName evidence="5">HECT-type E3 ubiquitin transferase</fullName>
        <ecNumber evidence="5">2.3.2.26</ecNumber>
    </recommendedName>
</protein>
<evidence type="ECO:0000256" key="14">
    <source>
        <dbReference type="ARBA" id="ARBA00061431"/>
    </source>
</evidence>
<feature type="compositionally biased region" description="Polar residues" evidence="17">
    <location>
        <begin position="1792"/>
        <end position="1805"/>
    </location>
</feature>
<feature type="region of interest" description="Disordered" evidence="17">
    <location>
        <begin position="268"/>
        <end position="305"/>
    </location>
</feature>
<dbReference type="Gene3D" id="2.130.10.30">
    <property type="entry name" value="Regulator of chromosome condensation 1/beta-lactamase-inhibitor protein II"/>
    <property type="match status" value="1"/>
</dbReference>
<feature type="active site" description="Glycyl thioester intermediate" evidence="15">
    <location>
        <position position="2931"/>
    </location>
</feature>
<evidence type="ECO:0000256" key="3">
    <source>
        <dbReference type="ARBA" id="ARBA00004496"/>
    </source>
</evidence>
<dbReference type="SMART" id="SM00119">
    <property type="entry name" value="HECTc"/>
    <property type="match status" value="1"/>
</dbReference>
<feature type="region of interest" description="Disordered" evidence="17">
    <location>
        <begin position="129"/>
        <end position="154"/>
    </location>
</feature>
<keyword evidence="9" id="KW-0479">Metal-binding</keyword>
<feature type="compositionally biased region" description="Polar residues" evidence="17">
    <location>
        <begin position="1162"/>
        <end position="1173"/>
    </location>
</feature>
<dbReference type="PANTHER" id="PTHR46276:SF1">
    <property type="entry name" value="E3 UBIQUITIN-PROTEIN LIGASE UBR5"/>
    <property type="match status" value="1"/>
</dbReference>
<dbReference type="GO" id="GO:0043130">
    <property type="term" value="F:ubiquitin binding"/>
    <property type="evidence" value="ECO:0007669"/>
    <property type="project" value="InterPro"/>
</dbReference>
<comment type="pathway">
    <text evidence="4">Protein modification; protein ubiquitination.</text>
</comment>
<dbReference type="GO" id="GO:0008270">
    <property type="term" value="F:zinc ion binding"/>
    <property type="evidence" value="ECO:0007669"/>
    <property type="project" value="UniProtKB-KW"/>
</dbReference>
<feature type="compositionally biased region" description="Acidic residues" evidence="17">
    <location>
        <begin position="2083"/>
        <end position="2096"/>
    </location>
</feature>
<dbReference type="OrthoDB" id="298098at2759"/>
<evidence type="ECO:0000256" key="11">
    <source>
        <dbReference type="ARBA" id="ARBA00022786"/>
    </source>
</evidence>
<dbReference type="InterPro" id="IPR047503">
    <property type="entry name" value="UBR-box_UBR5"/>
</dbReference>
<dbReference type="GO" id="GO:0003723">
    <property type="term" value="F:RNA binding"/>
    <property type="evidence" value="ECO:0007669"/>
    <property type="project" value="InterPro"/>
</dbReference>
<name>A0A8R2B696_ACYPI</name>
<dbReference type="GO" id="GO:0000209">
    <property type="term" value="P:protein polyubiquitination"/>
    <property type="evidence" value="ECO:0007669"/>
    <property type="project" value="TreeGrafter"/>
</dbReference>
<dbReference type="Pfam" id="PF11547">
    <property type="entry name" value="E3_UbLigase_EDD"/>
    <property type="match status" value="1"/>
</dbReference>
<evidence type="ECO:0000256" key="17">
    <source>
        <dbReference type="SAM" id="MobiDB-lite"/>
    </source>
</evidence>
<dbReference type="InterPro" id="IPR036053">
    <property type="entry name" value="PABP-dom"/>
</dbReference>
<feature type="compositionally biased region" description="Basic and acidic residues" evidence="17">
    <location>
        <begin position="611"/>
        <end position="621"/>
    </location>
</feature>
<dbReference type="GeneID" id="100166853"/>
<evidence type="ECO:0000256" key="4">
    <source>
        <dbReference type="ARBA" id="ARBA00004906"/>
    </source>
</evidence>
<evidence type="ECO:0000259" key="19">
    <source>
        <dbReference type="PROSITE" id="PS51157"/>
    </source>
</evidence>
<feature type="region of interest" description="Disordered" evidence="17">
    <location>
        <begin position="2279"/>
        <end position="2324"/>
    </location>
</feature>
<dbReference type="CTD" id="41181"/>
<feature type="region of interest" description="Disordered" evidence="17">
    <location>
        <begin position="1202"/>
        <end position="1231"/>
    </location>
</feature>
<evidence type="ECO:0000256" key="12">
    <source>
        <dbReference type="ARBA" id="ARBA00022833"/>
    </source>
</evidence>
<feature type="region of interest" description="Disordered" evidence="17">
    <location>
        <begin position="1162"/>
        <end position="1184"/>
    </location>
</feature>
<dbReference type="InterPro" id="IPR003126">
    <property type="entry name" value="Znf_UBR"/>
</dbReference>
<feature type="zinc finger region" description="UBR-type" evidence="16">
    <location>
        <begin position="1297"/>
        <end position="1365"/>
    </location>
</feature>
<evidence type="ECO:0000256" key="10">
    <source>
        <dbReference type="ARBA" id="ARBA00022771"/>
    </source>
</evidence>
<feature type="region of interest" description="Disordered" evidence="17">
    <location>
        <begin position="598"/>
        <end position="647"/>
    </location>
</feature>
<dbReference type="Gene3D" id="3.90.1750.10">
    <property type="entry name" value="Hect, E3 ligase catalytic domains"/>
    <property type="match status" value="2"/>
</dbReference>
<dbReference type="FunFam" id="1.10.8.10:FF:000009">
    <property type="entry name" value="Putative E3 ubiquitin-protein ligase UBR5"/>
    <property type="match status" value="1"/>
</dbReference>
<dbReference type="SUPFAM" id="SSF50985">
    <property type="entry name" value="RCC1/BLIP-II"/>
    <property type="match status" value="1"/>
</dbReference>
<keyword evidence="13" id="KW-0539">Nucleus</keyword>
<feature type="domain" description="PABC" evidence="20">
    <location>
        <begin position="2530"/>
        <end position="2607"/>
    </location>
</feature>
<feature type="region of interest" description="Disordered" evidence="17">
    <location>
        <begin position="2638"/>
        <end position="2658"/>
    </location>
</feature>
<evidence type="ECO:0000256" key="1">
    <source>
        <dbReference type="ARBA" id="ARBA00000885"/>
    </source>
</evidence>
<keyword evidence="7" id="KW-0597">Phosphoprotein</keyword>
<evidence type="ECO:0000256" key="15">
    <source>
        <dbReference type="PROSITE-ProRule" id="PRU00104"/>
    </source>
</evidence>
<feature type="compositionally biased region" description="Basic and acidic residues" evidence="17">
    <location>
        <begin position="329"/>
        <end position="345"/>
    </location>
</feature>
<evidence type="ECO:0000256" key="9">
    <source>
        <dbReference type="ARBA" id="ARBA00022723"/>
    </source>
</evidence>
<dbReference type="EnsemblMetazoa" id="XM_008185484.3">
    <property type="protein sequence ID" value="XP_008183706.1"/>
    <property type="gene ID" value="LOC100166853"/>
</dbReference>
<dbReference type="Gene3D" id="3.30.2410.10">
    <property type="entry name" value="Hect, E3 ligase catalytic domain"/>
    <property type="match status" value="1"/>
</dbReference>
<dbReference type="Gene3D" id="1.10.1900.10">
    <property type="entry name" value="c-terminal domain of poly(a) binding protein"/>
    <property type="match status" value="1"/>
</dbReference>
<evidence type="ECO:0000256" key="5">
    <source>
        <dbReference type="ARBA" id="ARBA00012485"/>
    </source>
</evidence>
<feature type="compositionally biased region" description="Polar residues" evidence="17">
    <location>
        <begin position="632"/>
        <end position="643"/>
    </location>
</feature>
<reference evidence="22" key="1">
    <citation type="submission" date="2010-06" db="EMBL/GenBank/DDBJ databases">
        <authorList>
            <person name="Jiang H."/>
            <person name="Abraham K."/>
            <person name="Ali S."/>
            <person name="Alsbrooks S.L."/>
            <person name="Anim B.N."/>
            <person name="Anosike U.S."/>
            <person name="Attaway T."/>
            <person name="Bandaranaike D.P."/>
            <person name="Battles P.K."/>
            <person name="Bell S.N."/>
            <person name="Bell A.V."/>
            <person name="Beltran B."/>
            <person name="Bickham C."/>
            <person name="Bustamante Y."/>
            <person name="Caleb T."/>
            <person name="Canada A."/>
            <person name="Cardenas V."/>
            <person name="Carter K."/>
            <person name="Chacko J."/>
            <person name="Chandrabose M.N."/>
            <person name="Chavez D."/>
            <person name="Chavez A."/>
            <person name="Chen L."/>
            <person name="Chu H.-S."/>
            <person name="Claassen K.J."/>
            <person name="Cockrell R."/>
            <person name="Collins M."/>
            <person name="Cooper J.A."/>
            <person name="Cree A."/>
            <person name="Curry S.M."/>
            <person name="Da Y."/>
            <person name="Dao M.D."/>
            <person name="Das B."/>
            <person name="Davila M.-L."/>
            <person name="Davy-Carroll L."/>
            <person name="Denson S."/>
            <person name="Dinh H."/>
            <person name="Ebong V.E."/>
            <person name="Edwards J.R."/>
            <person name="Egan A."/>
            <person name="El-Daye J."/>
            <person name="Escobedo L."/>
            <person name="Fernandez S."/>
            <person name="Fernando P.R."/>
            <person name="Flagg N."/>
            <person name="Forbes L.D."/>
            <person name="Fowler R.G."/>
            <person name="Fu Q."/>
            <person name="Gabisi R.A."/>
            <person name="Ganer J."/>
            <person name="Garbino Pronczuk A."/>
            <person name="Garcia R.M."/>
            <person name="Garner T."/>
            <person name="Garrett T.E."/>
            <person name="Gonzalez D.A."/>
            <person name="Hamid H."/>
            <person name="Hawkins E.S."/>
            <person name="Hirani K."/>
            <person name="Hogues M.E."/>
            <person name="Hollins B."/>
            <person name="Hsiao C.-H."/>
            <person name="Jabil R."/>
            <person name="James M.L."/>
            <person name="Jhangiani S.N."/>
            <person name="Johnson B."/>
            <person name="Johnson Q."/>
            <person name="Joshi V."/>
            <person name="Kalu J.B."/>
            <person name="Kam C."/>
            <person name="Kashfia A."/>
            <person name="Keebler J."/>
            <person name="Kisamo H."/>
            <person name="Kovar C.L."/>
            <person name="Lago L.A."/>
            <person name="Lai C.-Y."/>
            <person name="Laidlaw J."/>
            <person name="Lara F."/>
            <person name="Le T.-K."/>
            <person name="Lee S.L."/>
            <person name="Legall F.H."/>
            <person name="Lemon S.J."/>
            <person name="Lewis L.R."/>
            <person name="Li B."/>
            <person name="Liu Y."/>
            <person name="Liu Y.-S."/>
            <person name="Lopez J."/>
            <person name="Lozado R.J."/>
            <person name="Lu J."/>
            <person name="Madu R.C."/>
            <person name="Maheshwari M."/>
            <person name="Maheshwari R."/>
            <person name="Malloy K."/>
            <person name="Martinez E."/>
            <person name="Mathew T."/>
            <person name="Mercado I.C."/>
            <person name="Mercado C."/>
            <person name="Meyer B."/>
            <person name="Montgomery K."/>
            <person name="Morgan M.B."/>
            <person name="Munidasa M."/>
            <person name="Nazareth L.V."/>
            <person name="Nelson J."/>
            <person name="Ng B.M."/>
            <person name="Nguyen N.B."/>
            <person name="Nguyen P.Q."/>
            <person name="Nguyen T."/>
            <person name="Obregon M."/>
            <person name="Okwuonu G.O."/>
            <person name="Onwere C.G."/>
            <person name="Orozco G."/>
            <person name="Parra A."/>
            <person name="Patel S."/>
            <person name="Patil S."/>
            <person name="Perez A."/>
            <person name="Perez Y."/>
            <person name="Pham C."/>
            <person name="Primus E.L."/>
            <person name="Pu L.-L."/>
            <person name="Puazo M."/>
            <person name="Qin X."/>
            <person name="Quiroz J.B."/>
            <person name="Reese J."/>
            <person name="Richards S."/>
            <person name="Rives C.M."/>
            <person name="Robberts R."/>
            <person name="Ruiz S.J."/>
            <person name="Ruiz M.J."/>
            <person name="Santibanez J."/>
            <person name="Schneider B.W."/>
            <person name="Sisson I."/>
            <person name="Smith M."/>
            <person name="Sodergren E."/>
            <person name="Song X.-Z."/>
            <person name="Song B.B."/>
            <person name="Summersgill H."/>
            <person name="Thelus R."/>
            <person name="Thornton R.D."/>
            <person name="Trejos Z.Y."/>
            <person name="Usmani K."/>
            <person name="Vattathil S."/>
            <person name="Villasana D."/>
            <person name="Walker D.L."/>
            <person name="Wang S."/>
            <person name="Wang K."/>
            <person name="White C.S."/>
            <person name="Williams A.C."/>
            <person name="Williamson J."/>
            <person name="Wilson K."/>
            <person name="Woghiren I.O."/>
            <person name="Woodworth J.R."/>
            <person name="Worley K.C."/>
            <person name="Wright R.A."/>
            <person name="Wu W."/>
            <person name="Young L."/>
            <person name="Zhang L."/>
            <person name="Zhang J."/>
            <person name="Zhu Y."/>
            <person name="Muzny D.M."/>
            <person name="Weinstock G."/>
            <person name="Gibbs R.A."/>
        </authorList>
    </citation>
    <scope>NUCLEOTIDE SEQUENCE [LARGE SCALE GENOMIC DNA]</scope>
    <source>
        <strain evidence="22">LSR1</strain>
    </source>
</reference>
<evidence type="ECO:0000313" key="22">
    <source>
        <dbReference type="Proteomes" id="UP000007819"/>
    </source>
</evidence>
<dbReference type="EC" id="2.3.2.26" evidence="5"/>
<feature type="region of interest" description="Disordered" evidence="17">
    <location>
        <begin position="329"/>
        <end position="364"/>
    </location>
</feature>
<evidence type="ECO:0000256" key="16">
    <source>
        <dbReference type="PROSITE-ProRule" id="PRU00508"/>
    </source>
</evidence>
<keyword evidence="22" id="KW-1185">Reference proteome</keyword>
<dbReference type="CDD" id="cd14423">
    <property type="entry name" value="CUE_UBR5"/>
    <property type="match status" value="1"/>
</dbReference>
<evidence type="ECO:0000259" key="20">
    <source>
        <dbReference type="PROSITE" id="PS51309"/>
    </source>
</evidence>
<feature type="compositionally biased region" description="Acidic residues" evidence="17">
    <location>
        <begin position="1750"/>
        <end position="1782"/>
    </location>
</feature>
<evidence type="ECO:0000256" key="2">
    <source>
        <dbReference type="ARBA" id="ARBA00004123"/>
    </source>
</evidence>
<dbReference type="CDD" id="cd19675">
    <property type="entry name" value="UBR-box_UBR5"/>
    <property type="match status" value="1"/>
</dbReference>
<dbReference type="Pfam" id="PF00658">
    <property type="entry name" value="MLLE"/>
    <property type="match status" value="1"/>
</dbReference>
<feature type="compositionally biased region" description="Polar residues" evidence="17">
    <location>
        <begin position="1039"/>
        <end position="1048"/>
    </location>
</feature>
<feature type="region of interest" description="Disordered" evidence="17">
    <location>
        <begin position="1409"/>
        <end position="1442"/>
    </location>
</feature>
<dbReference type="SUPFAM" id="SSF56204">
    <property type="entry name" value="Hect, E3 ligase catalytic domain"/>
    <property type="match status" value="1"/>
</dbReference>
<feature type="compositionally biased region" description="Gly residues" evidence="17">
    <location>
        <begin position="101"/>
        <end position="112"/>
    </location>
</feature>
<dbReference type="InterPro" id="IPR000569">
    <property type="entry name" value="HECT_dom"/>
</dbReference>
<dbReference type="Proteomes" id="UP000007819">
    <property type="component" value="Chromosome A1"/>
</dbReference>
<keyword evidence="11 15" id="KW-0833">Ubl conjugation pathway</keyword>
<feature type="region of interest" description="Disordered" evidence="17">
    <location>
        <begin position="2233"/>
        <end position="2260"/>
    </location>
</feature>
<dbReference type="Pfam" id="PF00632">
    <property type="entry name" value="HECT"/>
    <property type="match status" value="1"/>
</dbReference>
<keyword evidence="6" id="KW-0963">Cytoplasm</keyword>
<feature type="region of interest" description="Disordered" evidence="17">
    <location>
        <begin position="2486"/>
        <end position="2550"/>
    </location>
</feature>
<dbReference type="GO" id="GO:0005634">
    <property type="term" value="C:nucleus"/>
    <property type="evidence" value="ECO:0007669"/>
    <property type="project" value="UniProtKB-SubCell"/>
</dbReference>
<dbReference type="PANTHER" id="PTHR46276">
    <property type="entry name" value="E3 UBIQUITIN-PROTEIN LIGASE UBR5"/>
    <property type="match status" value="1"/>
</dbReference>
<feature type="domain" description="UBR-type" evidence="19">
    <location>
        <begin position="1297"/>
        <end position="1365"/>
    </location>
</feature>
<dbReference type="InterPro" id="IPR035983">
    <property type="entry name" value="Hect_E3_ubiquitin_ligase"/>
</dbReference>
<feature type="compositionally biased region" description="Low complexity" evidence="17">
    <location>
        <begin position="1202"/>
        <end position="1211"/>
    </location>
</feature>
<keyword evidence="12" id="KW-0862">Zinc</keyword>
<feature type="compositionally biased region" description="Basic and acidic residues" evidence="17">
    <location>
        <begin position="2203"/>
        <end position="2214"/>
    </location>
</feature>
<feature type="compositionally biased region" description="Basic and acidic residues" evidence="17">
    <location>
        <begin position="2508"/>
        <end position="2521"/>
    </location>
</feature>
<feature type="compositionally biased region" description="Polar residues" evidence="17">
    <location>
        <begin position="282"/>
        <end position="297"/>
    </location>
</feature>
<feature type="region of interest" description="Disordered" evidence="17">
    <location>
        <begin position="2067"/>
        <end position="2096"/>
    </location>
</feature>
<dbReference type="GO" id="GO:0090263">
    <property type="term" value="P:positive regulation of canonical Wnt signaling pathway"/>
    <property type="evidence" value="ECO:0007669"/>
    <property type="project" value="TreeGrafter"/>
</dbReference>
<dbReference type="PROSITE" id="PS51157">
    <property type="entry name" value="ZF_UBR"/>
    <property type="match status" value="1"/>
</dbReference>
<dbReference type="GO" id="GO:0034450">
    <property type="term" value="F:ubiquitin-ubiquitin ligase activity"/>
    <property type="evidence" value="ECO:0007669"/>
    <property type="project" value="TreeGrafter"/>
</dbReference>
<evidence type="ECO:0000256" key="6">
    <source>
        <dbReference type="ARBA" id="ARBA00022490"/>
    </source>
</evidence>
<dbReference type="Gene3D" id="3.30.2160.10">
    <property type="entry name" value="Hect, E3 ligase catalytic domain"/>
    <property type="match status" value="1"/>
</dbReference>
<feature type="region of interest" description="Disordered" evidence="17">
    <location>
        <begin position="1962"/>
        <end position="2003"/>
    </location>
</feature>
<reference evidence="21" key="2">
    <citation type="submission" date="2022-06" db="UniProtKB">
        <authorList>
            <consortium name="EnsemblMetazoa"/>
        </authorList>
    </citation>
    <scope>IDENTIFICATION</scope>
</reference>
<comment type="similarity">
    <text evidence="14">Belongs to the UBR5 family.</text>
</comment>
<feature type="compositionally biased region" description="Low complexity" evidence="17">
    <location>
        <begin position="2281"/>
        <end position="2294"/>
    </location>
</feature>
<organism evidence="21 22">
    <name type="scientific">Acyrthosiphon pisum</name>
    <name type="common">Pea aphid</name>
    <dbReference type="NCBI Taxonomy" id="7029"/>
    <lineage>
        <taxon>Eukaryota</taxon>
        <taxon>Metazoa</taxon>
        <taxon>Ecdysozoa</taxon>
        <taxon>Arthropoda</taxon>
        <taxon>Hexapoda</taxon>
        <taxon>Insecta</taxon>
        <taxon>Pterygota</taxon>
        <taxon>Neoptera</taxon>
        <taxon>Paraneoptera</taxon>
        <taxon>Hemiptera</taxon>
        <taxon>Sternorrhyncha</taxon>
        <taxon>Aphidomorpha</taxon>
        <taxon>Aphidoidea</taxon>
        <taxon>Aphididae</taxon>
        <taxon>Macrosiphini</taxon>
        <taxon>Acyrthosiphon</taxon>
    </lineage>
</organism>
<comment type="catalytic activity">
    <reaction evidence="1">
        <text>S-ubiquitinyl-[E2 ubiquitin-conjugating enzyme]-L-cysteine + [acceptor protein]-L-lysine = [E2 ubiquitin-conjugating enzyme]-L-cysteine + N(6)-ubiquitinyl-[acceptor protein]-L-lysine.</text>
        <dbReference type="EC" id="2.3.2.26"/>
    </reaction>
</comment>
<dbReference type="GO" id="GO:0005737">
    <property type="term" value="C:cytoplasm"/>
    <property type="evidence" value="ECO:0007669"/>
    <property type="project" value="UniProtKB-SubCell"/>
</dbReference>
<accession>A0A8R2B696</accession>
<feature type="compositionally biased region" description="Low complexity" evidence="17">
    <location>
        <begin position="1977"/>
        <end position="1995"/>
    </location>
</feature>
<evidence type="ECO:0000256" key="13">
    <source>
        <dbReference type="ARBA" id="ARBA00023242"/>
    </source>
</evidence>
<keyword evidence="10" id="KW-0863">Zinc-finger</keyword>
<evidence type="ECO:0000259" key="18">
    <source>
        <dbReference type="PROSITE" id="PS50237"/>
    </source>
</evidence>
<feature type="compositionally biased region" description="Low complexity" evidence="17">
    <location>
        <begin position="2181"/>
        <end position="2196"/>
    </location>
</feature>
<evidence type="ECO:0000256" key="8">
    <source>
        <dbReference type="ARBA" id="ARBA00022679"/>
    </source>
</evidence>
<evidence type="ECO:0000256" key="7">
    <source>
        <dbReference type="ARBA" id="ARBA00022553"/>
    </source>
</evidence>
<evidence type="ECO:0000313" key="21">
    <source>
        <dbReference type="EnsemblMetazoa" id="XP_008183706.1"/>
    </source>
</evidence>